<proteinExistence type="predicted"/>
<protein>
    <submittedName>
        <fullName evidence="1">Uncharacterized protein</fullName>
    </submittedName>
</protein>
<accession>A0A7H8V2F4</accession>
<dbReference type="Proteomes" id="UP000509535">
    <property type="component" value="Chromosome"/>
</dbReference>
<sequence>MFGFGKTKRENDQLKLQNSILKKMHLQDKKKISNLESKLDTIASDGLRKGSSVAGKHLVKKKIQKNERI</sequence>
<name>A0A7H8V2F4_STRSA</name>
<organism evidence="1 2">
    <name type="scientific">Streptococcus sanguinis</name>
    <dbReference type="NCBI Taxonomy" id="1305"/>
    <lineage>
        <taxon>Bacteria</taxon>
        <taxon>Bacillati</taxon>
        <taxon>Bacillota</taxon>
        <taxon>Bacilli</taxon>
        <taxon>Lactobacillales</taxon>
        <taxon>Streptococcaceae</taxon>
        <taxon>Streptococcus</taxon>
    </lineage>
</organism>
<reference evidence="1 2" key="1">
    <citation type="submission" date="2019-06" db="EMBL/GenBank/DDBJ databases">
        <title>The organization of the Streptococcus sanguinis genomes.</title>
        <authorList>
            <person name="Wang H.Y."/>
            <person name="Chen Y.Y.M."/>
            <person name="Wu C.H."/>
        </authorList>
    </citation>
    <scope>NUCLEOTIDE SEQUENCE [LARGE SCALE GENOMIC DNA]</scope>
    <source>
        <strain evidence="1 2">CGMH058</strain>
    </source>
</reference>
<dbReference type="RefSeq" id="WP_176799232.1">
    <property type="nucleotide sequence ID" value="NZ_CP040798.1"/>
</dbReference>
<evidence type="ECO:0000313" key="1">
    <source>
        <dbReference type="EMBL" id="QLB50472.1"/>
    </source>
</evidence>
<dbReference type="EMBL" id="CP040798">
    <property type="protein sequence ID" value="QLB50472.1"/>
    <property type="molecule type" value="Genomic_DNA"/>
</dbReference>
<dbReference type="AlphaFoldDB" id="A0A7H8V2F4"/>
<evidence type="ECO:0000313" key="2">
    <source>
        <dbReference type="Proteomes" id="UP000509535"/>
    </source>
</evidence>
<gene>
    <name evidence="1" type="ORF">FDP16_08190</name>
</gene>